<dbReference type="GeneID" id="28828128"/>
<keyword evidence="2" id="KW-0812">Transmembrane</keyword>
<dbReference type="SUPFAM" id="SSF57667">
    <property type="entry name" value="beta-beta-alpha zinc fingers"/>
    <property type="match status" value="1"/>
</dbReference>
<accession>A0A194XBL8</accession>
<evidence type="ECO:0000259" key="3">
    <source>
        <dbReference type="PROSITE" id="PS00028"/>
    </source>
</evidence>
<evidence type="ECO:0000256" key="1">
    <source>
        <dbReference type="SAM" id="MobiDB-lite"/>
    </source>
</evidence>
<dbReference type="SMART" id="SM00355">
    <property type="entry name" value="ZnF_C2H2"/>
    <property type="match status" value="3"/>
</dbReference>
<organism evidence="4 5">
    <name type="scientific">Mollisia scopiformis</name>
    <name type="common">Conifer needle endophyte fungus</name>
    <name type="synonym">Phialocephala scopiformis</name>
    <dbReference type="NCBI Taxonomy" id="149040"/>
    <lineage>
        <taxon>Eukaryota</taxon>
        <taxon>Fungi</taxon>
        <taxon>Dikarya</taxon>
        <taxon>Ascomycota</taxon>
        <taxon>Pezizomycotina</taxon>
        <taxon>Leotiomycetes</taxon>
        <taxon>Helotiales</taxon>
        <taxon>Mollisiaceae</taxon>
        <taxon>Mollisia</taxon>
    </lineage>
</organism>
<dbReference type="InterPro" id="IPR036236">
    <property type="entry name" value="Znf_C2H2_sf"/>
</dbReference>
<dbReference type="PROSITE" id="PS00028">
    <property type="entry name" value="ZINC_FINGER_C2H2_1"/>
    <property type="match status" value="1"/>
</dbReference>
<sequence>MASACLTEKFFSILRAIKHGEYYDKNFVCAYAFDARYFWGFFALLALVFLVDARNRIKHGVYHPLVRSGPFWPFFIILFIDFLDQTFDLGGRKESNICIFLSQVPGVDCGQVLGVLLTYAILSAAMSYYITLYDIPDVHTNYPQSYEYGYLHAKVSYSLQDKSTQTEDIWTRAGWRRTDDTPTGGFEGSYRSNWRLPIPEDAVIGASGNPRDWWKPSPAERDLLYQTQSGLGSSSETEAPRDSIETVDGMKSGSKKVHASEADAPSIKENEVLGTSSNTTPELPTFNTPISATRSGFTCCNQLFRTRAEYNRHERYHKRPVGCPRCPLRFGTTTDLDRHINDVHERTSVWHCAEVACKHSRTSSGRGFSRKDNWRRHMRNAHGVNVERDATI</sequence>
<evidence type="ECO:0000313" key="4">
    <source>
        <dbReference type="EMBL" id="KUJ17554.1"/>
    </source>
</evidence>
<dbReference type="KEGG" id="psco:LY89DRAFT_718232"/>
<protein>
    <recommendedName>
        <fullName evidence="3">C2H2-type domain-containing protein</fullName>
    </recommendedName>
</protein>
<dbReference type="InterPro" id="IPR013087">
    <property type="entry name" value="Znf_C2H2_type"/>
</dbReference>
<reference evidence="4 5" key="1">
    <citation type="submission" date="2015-10" db="EMBL/GenBank/DDBJ databases">
        <title>Full genome of DAOMC 229536 Phialocephala scopiformis, a fungal endophyte of spruce producing the potent anti-insectan compound rugulosin.</title>
        <authorList>
            <consortium name="DOE Joint Genome Institute"/>
            <person name="Walker A.K."/>
            <person name="Frasz S.L."/>
            <person name="Seifert K.A."/>
            <person name="Miller J.D."/>
            <person name="Mondo S.J."/>
            <person name="Labutti K."/>
            <person name="Lipzen A."/>
            <person name="Dockter R."/>
            <person name="Kennedy M."/>
            <person name="Grigoriev I.V."/>
            <person name="Spatafora J.W."/>
        </authorList>
    </citation>
    <scope>NUCLEOTIDE SEQUENCE [LARGE SCALE GENOMIC DNA]</scope>
    <source>
        <strain evidence="4 5">CBS 120377</strain>
    </source>
</reference>
<dbReference type="Gene3D" id="3.30.160.60">
    <property type="entry name" value="Classic Zinc Finger"/>
    <property type="match status" value="1"/>
</dbReference>
<evidence type="ECO:0000313" key="5">
    <source>
        <dbReference type="Proteomes" id="UP000070700"/>
    </source>
</evidence>
<proteinExistence type="predicted"/>
<name>A0A194XBL8_MOLSC</name>
<feature type="transmembrane region" description="Helical" evidence="2">
    <location>
        <begin position="65"/>
        <end position="83"/>
    </location>
</feature>
<feature type="domain" description="C2H2-type" evidence="3">
    <location>
        <begin position="323"/>
        <end position="344"/>
    </location>
</feature>
<keyword evidence="5" id="KW-1185">Reference proteome</keyword>
<keyword evidence="2" id="KW-1133">Transmembrane helix</keyword>
<feature type="compositionally biased region" description="Polar residues" evidence="1">
    <location>
        <begin position="227"/>
        <end position="237"/>
    </location>
</feature>
<dbReference type="Proteomes" id="UP000070700">
    <property type="component" value="Unassembled WGS sequence"/>
</dbReference>
<dbReference type="AlphaFoldDB" id="A0A194XBL8"/>
<keyword evidence="2" id="KW-0472">Membrane</keyword>
<dbReference type="OrthoDB" id="3564196at2759"/>
<feature type="transmembrane region" description="Helical" evidence="2">
    <location>
        <begin position="112"/>
        <end position="130"/>
    </location>
</feature>
<evidence type="ECO:0000256" key="2">
    <source>
        <dbReference type="SAM" id="Phobius"/>
    </source>
</evidence>
<feature type="transmembrane region" description="Helical" evidence="2">
    <location>
        <begin position="37"/>
        <end position="53"/>
    </location>
</feature>
<dbReference type="RefSeq" id="XP_018071909.1">
    <property type="nucleotide sequence ID" value="XM_018218402.1"/>
</dbReference>
<dbReference type="EMBL" id="KQ947414">
    <property type="protein sequence ID" value="KUJ17554.1"/>
    <property type="molecule type" value="Genomic_DNA"/>
</dbReference>
<gene>
    <name evidence="4" type="ORF">LY89DRAFT_718232</name>
</gene>
<dbReference type="InParanoid" id="A0A194XBL8"/>
<feature type="region of interest" description="Disordered" evidence="1">
    <location>
        <begin position="227"/>
        <end position="264"/>
    </location>
</feature>